<dbReference type="EMBL" id="FNPE01000002">
    <property type="protein sequence ID" value="SDY09406.1"/>
    <property type="molecule type" value="Genomic_DNA"/>
</dbReference>
<dbReference type="Proteomes" id="UP000595064">
    <property type="component" value="Chromosome"/>
</dbReference>
<evidence type="ECO:0000259" key="2">
    <source>
        <dbReference type="Pfam" id="PF07331"/>
    </source>
</evidence>
<feature type="transmembrane region" description="Helical" evidence="1">
    <location>
        <begin position="130"/>
        <end position="149"/>
    </location>
</feature>
<dbReference type="KEGG" id="dla:I6G47_28920"/>
<dbReference type="InterPro" id="IPR009936">
    <property type="entry name" value="DUF1468"/>
</dbReference>
<reference evidence="3 6" key="2">
    <citation type="submission" date="2020-12" db="EMBL/GenBank/DDBJ databases">
        <title>FDA dAtabase for Regulatory Grade micrObial Sequences (FDA-ARGOS): Supporting development and validation of Infectious Disease Dx tests.</title>
        <authorList>
            <person name="Sproer C."/>
            <person name="Gronow S."/>
            <person name="Severitt S."/>
            <person name="Schroder I."/>
            <person name="Tallon L."/>
            <person name="Sadzewicz L."/>
            <person name="Zhao X."/>
            <person name="Boylan J."/>
            <person name="Ott S."/>
            <person name="Bowen H."/>
            <person name="Vavikolanu K."/>
            <person name="Mehta A."/>
            <person name="Aluvathingal J."/>
            <person name="Nadendla S."/>
            <person name="Lowell S."/>
            <person name="Myers T."/>
            <person name="Yan Y."/>
            <person name="Sichtig H."/>
        </authorList>
    </citation>
    <scope>NUCLEOTIDE SEQUENCE [LARGE SCALE GENOMIC DNA]</scope>
    <source>
        <strain evidence="3 6">FDAARGOS_890</strain>
    </source>
</reference>
<evidence type="ECO:0000313" key="3">
    <source>
        <dbReference type="EMBL" id="QPS80947.1"/>
    </source>
</evidence>
<dbReference type="GeneID" id="94690604"/>
<keyword evidence="1" id="KW-0472">Membrane</keyword>
<feature type="domain" description="DUF1468" evidence="2">
    <location>
        <begin position="10"/>
        <end position="154"/>
    </location>
</feature>
<gene>
    <name evidence="3" type="ORF">I6G47_28920</name>
    <name evidence="4" type="ORF">SAMN05421547_102448</name>
</gene>
<organism evidence="4 5">
    <name type="scientific">Delftia lacustris</name>
    <dbReference type="NCBI Taxonomy" id="558537"/>
    <lineage>
        <taxon>Bacteria</taxon>
        <taxon>Pseudomonadati</taxon>
        <taxon>Pseudomonadota</taxon>
        <taxon>Betaproteobacteria</taxon>
        <taxon>Burkholderiales</taxon>
        <taxon>Comamonadaceae</taxon>
        <taxon>Delftia</taxon>
    </lineage>
</organism>
<keyword evidence="6" id="KW-1185">Reference proteome</keyword>
<keyword evidence="1" id="KW-0812">Transmembrane</keyword>
<dbReference type="RefSeq" id="WP_016445735.1">
    <property type="nucleotide sequence ID" value="NZ_AP025556.1"/>
</dbReference>
<dbReference type="Pfam" id="PF07331">
    <property type="entry name" value="TctB"/>
    <property type="match status" value="1"/>
</dbReference>
<dbReference type="AlphaFoldDB" id="A0A1H3H1L0"/>
<protein>
    <submittedName>
        <fullName evidence="4">Tripartite tricarboxylate transporter TctB family protein</fullName>
    </submittedName>
</protein>
<keyword evidence="1" id="KW-1133">Transmembrane helix</keyword>
<name>A0A1H3H1L0_9BURK</name>
<evidence type="ECO:0000313" key="6">
    <source>
        <dbReference type="Proteomes" id="UP000595064"/>
    </source>
</evidence>
<dbReference type="EMBL" id="CP065748">
    <property type="protein sequence ID" value="QPS80947.1"/>
    <property type="molecule type" value="Genomic_DNA"/>
</dbReference>
<accession>A0A1H3H1L0</accession>
<evidence type="ECO:0000256" key="1">
    <source>
        <dbReference type="SAM" id="Phobius"/>
    </source>
</evidence>
<feature type="transmembrane region" description="Helical" evidence="1">
    <location>
        <begin position="101"/>
        <end position="118"/>
    </location>
</feature>
<dbReference type="Proteomes" id="UP000183417">
    <property type="component" value="Unassembled WGS sequence"/>
</dbReference>
<reference evidence="4 5" key="1">
    <citation type="submission" date="2016-10" db="EMBL/GenBank/DDBJ databases">
        <authorList>
            <person name="de Groot N.N."/>
        </authorList>
    </citation>
    <scope>NUCLEOTIDE SEQUENCE [LARGE SCALE GENOMIC DNA]</scope>
    <source>
        <strain evidence="4 5">LMG 24775</strain>
    </source>
</reference>
<evidence type="ECO:0000313" key="5">
    <source>
        <dbReference type="Proteomes" id="UP000183417"/>
    </source>
</evidence>
<feature type="transmembrane region" description="Helical" evidence="1">
    <location>
        <begin position="41"/>
        <end position="63"/>
    </location>
</feature>
<feature type="transmembrane region" description="Helical" evidence="1">
    <location>
        <begin position="9"/>
        <end position="29"/>
    </location>
</feature>
<sequence>MKIKSQKDFFSGVMFLVVGLAFAIGATNYTVGTGARMGPGYFPLILGVLMSILGTAICFSGLTKGPSGGDKIGKWAWKQVFFILAANFAFGILLVGVPNLGIPQFGLIVAIYALVFIASLGGHSFNFKEVAILATVLAVGSYVAFVWALNLQFPVWPSFITG</sequence>
<feature type="transmembrane region" description="Helical" evidence="1">
    <location>
        <begin position="75"/>
        <end position="95"/>
    </location>
</feature>
<proteinExistence type="predicted"/>
<evidence type="ECO:0000313" key="4">
    <source>
        <dbReference type="EMBL" id="SDY09406.1"/>
    </source>
</evidence>